<dbReference type="PANTHER" id="PTHR34293">
    <property type="entry name" value="HTH-TYPE TRANSCRIPTIONAL REGULATOR TRMBL2"/>
    <property type="match status" value="1"/>
</dbReference>
<dbReference type="Pfam" id="PF11495">
    <property type="entry name" value="Regulator_TrmB"/>
    <property type="match status" value="1"/>
</dbReference>
<dbReference type="Proteomes" id="UP000198882">
    <property type="component" value="Unassembled WGS sequence"/>
</dbReference>
<name>A0A1G8XE09_9EURY</name>
<evidence type="ECO:0000313" key="5">
    <source>
        <dbReference type="Proteomes" id="UP000198882"/>
    </source>
</evidence>
<feature type="domain" description="Transcription regulator TrmB C-terminal" evidence="3">
    <location>
        <begin position="120"/>
        <end position="220"/>
    </location>
</feature>
<evidence type="ECO:0000313" key="4">
    <source>
        <dbReference type="EMBL" id="SDJ88656.1"/>
    </source>
</evidence>
<dbReference type="AlphaFoldDB" id="A0A1G8XE09"/>
<feature type="domain" description="Transcription regulator TrmB N-terminal" evidence="2">
    <location>
        <begin position="17"/>
        <end position="82"/>
    </location>
</feature>
<evidence type="ECO:0000259" key="2">
    <source>
        <dbReference type="Pfam" id="PF01978"/>
    </source>
</evidence>
<dbReference type="OrthoDB" id="30795at2157"/>
<dbReference type="SUPFAM" id="SSF46785">
    <property type="entry name" value="Winged helix' DNA-binding domain"/>
    <property type="match status" value="1"/>
</dbReference>
<evidence type="ECO:0000256" key="1">
    <source>
        <dbReference type="ARBA" id="ARBA00007287"/>
    </source>
</evidence>
<dbReference type="PANTHER" id="PTHR34293:SF1">
    <property type="entry name" value="HTH-TYPE TRANSCRIPTIONAL REGULATOR TRMBL2"/>
    <property type="match status" value="1"/>
</dbReference>
<keyword evidence="5" id="KW-1185">Reference proteome</keyword>
<dbReference type="InterPro" id="IPR036388">
    <property type="entry name" value="WH-like_DNA-bd_sf"/>
</dbReference>
<comment type="similarity">
    <text evidence="1">Belongs to the transcriptional regulator TrmB family.</text>
</comment>
<dbReference type="InterPro" id="IPR051797">
    <property type="entry name" value="TrmB-like"/>
</dbReference>
<organism evidence="4 5">
    <name type="scientific">Natronorubrum texcoconense</name>
    <dbReference type="NCBI Taxonomy" id="1095776"/>
    <lineage>
        <taxon>Archaea</taxon>
        <taxon>Methanobacteriati</taxon>
        <taxon>Methanobacteriota</taxon>
        <taxon>Stenosarchaea group</taxon>
        <taxon>Halobacteria</taxon>
        <taxon>Halobacteriales</taxon>
        <taxon>Natrialbaceae</taxon>
        <taxon>Natronorubrum</taxon>
    </lineage>
</organism>
<reference evidence="5" key="1">
    <citation type="submission" date="2016-10" db="EMBL/GenBank/DDBJ databases">
        <authorList>
            <person name="Varghese N."/>
            <person name="Submissions S."/>
        </authorList>
    </citation>
    <scope>NUCLEOTIDE SEQUENCE [LARGE SCALE GENOMIC DNA]</scope>
    <source>
        <strain evidence="5">B4,CECT 8067,JCM 17497</strain>
    </source>
</reference>
<accession>A0A1G8XE09</accession>
<gene>
    <name evidence="4" type="ORF">SAMN04515672_1713</name>
</gene>
<dbReference type="STRING" id="1095776.SAMN04515672_1713"/>
<dbReference type="Pfam" id="PF01978">
    <property type="entry name" value="TrmB"/>
    <property type="match status" value="1"/>
</dbReference>
<sequence length="263" mass="29665">MAPFDEEQAEAEALDRLQNLGLSQYESQTLINLLRLGTGTTQDIARVNGVPRTRVYEATDRLHELGFIDIQYTTPRKFTVISEETIIRMLNTQRENTITELAERLEVIGPAQPQREQFGVWTVTGREAVSSRIDEFIADADEQIVYMTVDELLTDDHLDRLQDAEERGVEIYLAGISDDVQDQIQEMVPSAELFETLWEWRDTPAGNLVITDEETALVSALVNGSSGATEFEETAIWGAGDRNSLVVVLRAIFTWRLDGERAE</sequence>
<dbReference type="InterPro" id="IPR021586">
    <property type="entry name" value="Tscrpt_reg_TrmB_C"/>
</dbReference>
<dbReference type="InterPro" id="IPR002831">
    <property type="entry name" value="Tscrpt_reg_TrmB_N"/>
</dbReference>
<evidence type="ECO:0000259" key="3">
    <source>
        <dbReference type="Pfam" id="PF11495"/>
    </source>
</evidence>
<dbReference type="Gene3D" id="1.10.10.10">
    <property type="entry name" value="Winged helix-like DNA-binding domain superfamily/Winged helix DNA-binding domain"/>
    <property type="match status" value="1"/>
</dbReference>
<dbReference type="RefSeq" id="WP_090304517.1">
    <property type="nucleotide sequence ID" value="NZ_FNFE01000002.1"/>
</dbReference>
<dbReference type="EMBL" id="FNFE01000002">
    <property type="protein sequence ID" value="SDJ88656.1"/>
    <property type="molecule type" value="Genomic_DNA"/>
</dbReference>
<dbReference type="InterPro" id="IPR036390">
    <property type="entry name" value="WH_DNA-bd_sf"/>
</dbReference>
<proteinExistence type="inferred from homology"/>
<protein>
    <submittedName>
        <fullName evidence="4">Sugar-specific transcriptional regulator TrmB</fullName>
    </submittedName>
</protein>